<dbReference type="WBParaSite" id="PSAMB.scaffold1114size35747.g11032.t1">
    <property type="protein sequence ID" value="PSAMB.scaffold1114size35747.g11032.t1"/>
    <property type="gene ID" value="PSAMB.scaffold1114size35747.g11032"/>
</dbReference>
<sequence>MVTGHGPQTLAASLGVASQTLSDRKMFEKLFTNLGEIQDHFKAEFLLDGAIDLLESQCHQFAADLKAFVPNATVIPKLHFLTTRIPQFARTHKTLGLLSEQALESLHARINAVVSF</sequence>
<proteinExistence type="predicted"/>
<evidence type="ECO:0000313" key="2">
    <source>
        <dbReference type="WBParaSite" id="PSAMB.scaffold1114size35747.g11032.t1"/>
    </source>
</evidence>
<organism evidence="1 2">
    <name type="scientific">Plectus sambesii</name>
    <dbReference type="NCBI Taxonomy" id="2011161"/>
    <lineage>
        <taxon>Eukaryota</taxon>
        <taxon>Metazoa</taxon>
        <taxon>Ecdysozoa</taxon>
        <taxon>Nematoda</taxon>
        <taxon>Chromadorea</taxon>
        <taxon>Plectida</taxon>
        <taxon>Plectina</taxon>
        <taxon>Plectoidea</taxon>
        <taxon>Plectidae</taxon>
        <taxon>Plectus</taxon>
    </lineage>
</organism>
<dbReference type="Proteomes" id="UP000887566">
    <property type="component" value="Unplaced"/>
</dbReference>
<accession>A0A914UMW3</accession>
<evidence type="ECO:0000313" key="1">
    <source>
        <dbReference type="Proteomes" id="UP000887566"/>
    </source>
</evidence>
<protein>
    <submittedName>
        <fullName evidence="2">Uncharacterized protein</fullName>
    </submittedName>
</protein>
<reference evidence="2" key="1">
    <citation type="submission" date="2022-11" db="UniProtKB">
        <authorList>
            <consortium name="WormBaseParasite"/>
        </authorList>
    </citation>
    <scope>IDENTIFICATION</scope>
</reference>
<dbReference type="AlphaFoldDB" id="A0A914UMW3"/>
<keyword evidence="1" id="KW-1185">Reference proteome</keyword>
<name>A0A914UMW3_9BILA</name>